<protein>
    <submittedName>
        <fullName evidence="2">Uncharacterized protein</fullName>
    </submittedName>
</protein>
<feature type="compositionally biased region" description="Basic and acidic residues" evidence="1">
    <location>
        <begin position="42"/>
        <end position="56"/>
    </location>
</feature>
<dbReference type="AlphaFoldDB" id="A0A840FF23"/>
<accession>A0A840FF23</accession>
<name>A0A840FF23_9SPHN</name>
<gene>
    <name evidence="2" type="ORF">GGQ80_003384</name>
</gene>
<dbReference type="Proteomes" id="UP000529795">
    <property type="component" value="Unassembled WGS sequence"/>
</dbReference>
<evidence type="ECO:0000313" key="3">
    <source>
        <dbReference type="Proteomes" id="UP000529795"/>
    </source>
</evidence>
<evidence type="ECO:0000313" key="2">
    <source>
        <dbReference type="EMBL" id="MBB4155461.1"/>
    </source>
</evidence>
<keyword evidence="3" id="KW-1185">Reference proteome</keyword>
<sequence length="82" mass="8612">MGRQPGKPRCLAQRRRGPVESRRRAAVNERGVQRAEQQLKPGHADSLDPAGVKHDGPTAAGTVLEIGGDHPGGEAVENGGKN</sequence>
<feature type="region of interest" description="Disordered" evidence="1">
    <location>
        <begin position="1"/>
        <end position="82"/>
    </location>
</feature>
<reference evidence="2 3" key="1">
    <citation type="submission" date="2020-08" db="EMBL/GenBank/DDBJ databases">
        <title>Genomic Encyclopedia of Type Strains, Phase IV (KMG-IV): sequencing the most valuable type-strain genomes for metagenomic binning, comparative biology and taxonomic classification.</title>
        <authorList>
            <person name="Goeker M."/>
        </authorList>
    </citation>
    <scope>NUCLEOTIDE SEQUENCE [LARGE SCALE GENOMIC DNA]</scope>
    <source>
        <strain evidence="2 3">YC6723</strain>
    </source>
</reference>
<evidence type="ECO:0000256" key="1">
    <source>
        <dbReference type="SAM" id="MobiDB-lite"/>
    </source>
</evidence>
<comment type="caution">
    <text evidence="2">The sequence shown here is derived from an EMBL/GenBank/DDBJ whole genome shotgun (WGS) entry which is preliminary data.</text>
</comment>
<feature type="compositionally biased region" description="Basic and acidic residues" evidence="1">
    <location>
        <begin position="17"/>
        <end position="33"/>
    </location>
</feature>
<proteinExistence type="predicted"/>
<organism evidence="2 3">
    <name type="scientific">Sphingomonas jinjuensis</name>
    <dbReference type="NCBI Taxonomy" id="535907"/>
    <lineage>
        <taxon>Bacteria</taxon>
        <taxon>Pseudomonadati</taxon>
        <taxon>Pseudomonadota</taxon>
        <taxon>Alphaproteobacteria</taxon>
        <taxon>Sphingomonadales</taxon>
        <taxon>Sphingomonadaceae</taxon>
        <taxon>Sphingomonas</taxon>
    </lineage>
</organism>
<dbReference type="EMBL" id="JACIEV010000012">
    <property type="protein sequence ID" value="MBB4155461.1"/>
    <property type="molecule type" value="Genomic_DNA"/>
</dbReference>